<feature type="region of interest" description="Disordered" evidence="2">
    <location>
        <begin position="247"/>
        <end position="437"/>
    </location>
</feature>
<feature type="region of interest" description="Disordered" evidence="2">
    <location>
        <begin position="610"/>
        <end position="674"/>
    </location>
</feature>
<keyword evidence="1" id="KW-0175">Coiled coil</keyword>
<organism evidence="3 4">
    <name type="scientific">Sporothrix brasiliensis 5110</name>
    <dbReference type="NCBI Taxonomy" id="1398154"/>
    <lineage>
        <taxon>Eukaryota</taxon>
        <taxon>Fungi</taxon>
        <taxon>Dikarya</taxon>
        <taxon>Ascomycota</taxon>
        <taxon>Pezizomycotina</taxon>
        <taxon>Sordariomycetes</taxon>
        <taxon>Sordariomycetidae</taxon>
        <taxon>Ophiostomatales</taxon>
        <taxon>Ophiostomataceae</taxon>
        <taxon>Sporothrix</taxon>
    </lineage>
</organism>
<feature type="compositionally biased region" description="Low complexity" evidence="2">
    <location>
        <begin position="178"/>
        <end position="211"/>
    </location>
</feature>
<dbReference type="AlphaFoldDB" id="A0A0C2EPV1"/>
<name>A0A0C2EPV1_9PEZI</name>
<dbReference type="OrthoDB" id="5377009at2759"/>
<dbReference type="HOGENOM" id="CLU_359451_0_0_1"/>
<evidence type="ECO:0000256" key="2">
    <source>
        <dbReference type="SAM" id="MobiDB-lite"/>
    </source>
</evidence>
<dbReference type="Proteomes" id="UP000031575">
    <property type="component" value="Unassembled WGS sequence"/>
</dbReference>
<keyword evidence="4" id="KW-1185">Reference proteome</keyword>
<feature type="compositionally biased region" description="Gly residues" evidence="2">
    <location>
        <begin position="57"/>
        <end position="67"/>
    </location>
</feature>
<reference evidence="3 4" key="1">
    <citation type="journal article" date="2014" name="BMC Genomics">
        <title>Comparative genomics of the major fungal agents of human and animal Sporotrichosis: Sporothrix schenckii and Sporothrix brasiliensis.</title>
        <authorList>
            <person name="Teixeira M.M."/>
            <person name="de Almeida L.G."/>
            <person name="Kubitschek-Barreira P."/>
            <person name="Alves F.L."/>
            <person name="Kioshima E.S."/>
            <person name="Abadio A.K."/>
            <person name="Fernandes L."/>
            <person name="Derengowski L.S."/>
            <person name="Ferreira K.S."/>
            <person name="Souza R.C."/>
            <person name="Ruiz J.C."/>
            <person name="de Andrade N.C."/>
            <person name="Paes H.C."/>
            <person name="Nicola A.M."/>
            <person name="Albuquerque P."/>
            <person name="Gerber A.L."/>
            <person name="Martins V.P."/>
            <person name="Peconick L.D."/>
            <person name="Neto A.V."/>
            <person name="Chaucanez C.B."/>
            <person name="Silva P.A."/>
            <person name="Cunha O.L."/>
            <person name="de Oliveira F.F."/>
            <person name="dos Santos T.C."/>
            <person name="Barros A.L."/>
            <person name="Soares M.A."/>
            <person name="de Oliveira L.M."/>
            <person name="Marini M.M."/>
            <person name="Villalobos-Duno H."/>
            <person name="Cunha M.M."/>
            <person name="de Hoog S."/>
            <person name="da Silveira J.F."/>
            <person name="Henrissat B."/>
            <person name="Nino-Vega G.A."/>
            <person name="Cisalpino P.S."/>
            <person name="Mora-Montes H.M."/>
            <person name="Almeida S.R."/>
            <person name="Stajich J.E."/>
            <person name="Lopes-Bezerra L.M."/>
            <person name="Vasconcelos A.T."/>
            <person name="Felipe M.S."/>
        </authorList>
    </citation>
    <scope>NUCLEOTIDE SEQUENCE [LARGE SCALE GENOMIC DNA]</scope>
    <source>
        <strain evidence="3 4">5110</strain>
    </source>
</reference>
<feature type="compositionally biased region" description="Polar residues" evidence="2">
    <location>
        <begin position="101"/>
        <end position="131"/>
    </location>
</feature>
<feature type="compositionally biased region" description="Low complexity" evidence="2">
    <location>
        <begin position="1"/>
        <end position="13"/>
    </location>
</feature>
<comment type="caution">
    <text evidence="3">The sequence shown here is derived from an EMBL/GenBank/DDBJ whole genome shotgun (WGS) entry which is preliminary data.</text>
</comment>
<feature type="compositionally biased region" description="Low complexity" evidence="2">
    <location>
        <begin position="90"/>
        <end position="100"/>
    </location>
</feature>
<protein>
    <submittedName>
        <fullName evidence="3">Uncharacterized protein</fullName>
    </submittedName>
</protein>
<dbReference type="VEuPathDB" id="FungiDB:SPBR_06687"/>
<feature type="compositionally biased region" description="Low complexity" evidence="2">
    <location>
        <begin position="136"/>
        <end position="149"/>
    </location>
</feature>
<feature type="compositionally biased region" description="Acidic residues" evidence="2">
    <location>
        <begin position="288"/>
        <end position="303"/>
    </location>
</feature>
<sequence length="809" mass="86371">MSSTMSVSSSPSPRMRRPQQHASPLANRYRQSDDGDTYDDYNGYGSQAAPPTPTENRGGGGDRGGVYQGSLNDGPGAAAQQASLRPAVDPLSPSSVSSSPYQLYQAQTQHHTPSHMRAQSYSQDYNRSNNYGYRPSYASTSSAGSSSATHTRKLSTGNLRPVQEYHNAFSHEDTAYAASPSVSVSPTLPRPPSTSASPAHSPTPSVSSSHFATLSSASRAFLEHRRQQSIPNLLPSIQSIGRNLGRAISPDRSLRSVQSPRPAIPTHKDDDCASSDEYSDSDGGGGGGDDDDDDDDYSSEDEDDSRRNSGNMSFTGDRWPANKGDNLYTTYKGGNSGNSNSNNVSKNPTDSPSAASGFSNWLSGGAKATSPDRAAYPKSSRTTTPEPKVLDLMLRGGPSSCASPTTRRAMSVATDASATPRSTVTAAASTTSPSRFSQLATSMTATLSRLTQQQSPANPRALATGASFEQDEFYTMDLDAALFPSGHPSDRDAFSPSAFKNLETNALGALHRMQAAYRQRAVAHHDLAAEKSVRDEELEEAETRAQHLKMQLEGMARRAADQQKEMQALMDELAAEKKARAQERAMLLSGPPTTPTATATASMASTVLSEDLGVDEAQRDQKQRNASWRRRSLKSNGSSYDGNYSEEEGEISSALDEDERSNGSSSVFSRSRSPTFTPSINLNLDHAAGVDNQPQVAHPRVAALGSVSGGSMRLPSGNRSVSSASTVTVVSQFQKLMKNMTAAIKDEEPSADRLGSSSNCRNCRGEDVSFAWNTVSVLRDENKHLKQRVGQLEVAVEGALDMVNGVGLD</sequence>
<feature type="compositionally biased region" description="Polar residues" evidence="2">
    <location>
        <begin position="344"/>
        <end position="362"/>
    </location>
</feature>
<feature type="compositionally biased region" description="Low complexity" evidence="2">
    <location>
        <begin position="416"/>
        <end position="435"/>
    </location>
</feature>
<feature type="region of interest" description="Disordered" evidence="2">
    <location>
        <begin position="1"/>
        <end position="211"/>
    </location>
</feature>
<accession>A0A0C2EPV1</accession>
<proteinExistence type="predicted"/>
<feature type="compositionally biased region" description="Acidic residues" evidence="2">
    <location>
        <begin position="644"/>
        <end position="659"/>
    </location>
</feature>
<evidence type="ECO:0000256" key="1">
    <source>
        <dbReference type="SAM" id="Coils"/>
    </source>
</evidence>
<dbReference type="RefSeq" id="XP_040616334.1">
    <property type="nucleotide sequence ID" value="XM_040764943.1"/>
</dbReference>
<feature type="coiled-coil region" evidence="1">
    <location>
        <begin position="538"/>
        <end position="579"/>
    </location>
</feature>
<evidence type="ECO:0000313" key="3">
    <source>
        <dbReference type="EMBL" id="KIH88324.1"/>
    </source>
</evidence>
<feature type="compositionally biased region" description="Low complexity" evidence="2">
    <location>
        <begin position="662"/>
        <end position="673"/>
    </location>
</feature>
<dbReference type="EMBL" id="AWTV01000009">
    <property type="protein sequence ID" value="KIH88324.1"/>
    <property type="molecule type" value="Genomic_DNA"/>
</dbReference>
<dbReference type="GeneID" id="63679864"/>
<gene>
    <name evidence="3" type="ORF">SPBR_06687</name>
</gene>
<evidence type="ECO:0000313" key="4">
    <source>
        <dbReference type="Proteomes" id="UP000031575"/>
    </source>
</evidence>